<dbReference type="PROSITE" id="PS50097">
    <property type="entry name" value="BTB"/>
    <property type="match status" value="1"/>
</dbReference>
<reference evidence="3" key="2">
    <citation type="submission" date="2021-12" db="EMBL/GenBank/DDBJ databases">
        <title>Resequencing data analysis of finger millet.</title>
        <authorList>
            <person name="Hatakeyama M."/>
            <person name="Aluri S."/>
            <person name="Balachadran M.T."/>
            <person name="Sivarajan S.R."/>
            <person name="Poveda L."/>
            <person name="Shimizu-Inatsugi R."/>
            <person name="Schlapbach R."/>
            <person name="Sreeman S.M."/>
            <person name="Shimizu K.K."/>
        </authorList>
    </citation>
    <scope>NUCLEOTIDE SEQUENCE</scope>
</reference>
<dbReference type="InterPro" id="IPR011333">
    <property type="entry name" value="SKP1/BTB/POZ_sf"/>
</dbReference>
<evidence type="ECO:0000259" key="2">
    <source>
        <dbReference type="PROSITE" id="PS50097"/>
    </source>
</evidence>
<dbReference type="PANTHER" id="PTHR26379">
    <property type="entry name" value="BTB/POZ AND MATH DOMAIN-CONTAINING PROTEIN 1"/>
    <property type="match status" value="1"/>
</dbReference>
<organism evidence="3 4">
    <name type="scientific">Eleusine coracana subsp. coracana</name>
    <dbReference type="NCBI Taxonomy" id="191504"/>
    <lineage>
        <taxon>Eukaryota</taxon>
        <taxon>Viridiplantae</taxon>
        <taxon>Streptophyta</taxon>
        <taxon>Embryophyta</taxon>
        <taxon>Tracheophyta</taxon>
        <taxon>Spermatophyta</taxon>
        <taxon>Magnoliopsida</taxon>
        <taxon>Liliopsida</taxon>
        <taxon>Poales</taxon>
        <taxon>Poaceae</taxon>
        <taxon>PACMAD clade</taxon>
        <taxon>Chloridoideae</taxon>
        <taxon>Cynodonteae</taxon>
        <taxon>Eleusininae</taxon>
        <taxon>Eleusine</taxon>
    </lineage>
</organism>
<feature type="domain" description="BTB" evidence="2">
    <location>
        <begin position="99"/>
        <end position="165"/>
    </location>
</feature>
<name>A0AAV5BFU8_ELECO</name>
<dbReference type="GO" id="GO:0016567">
    <property type="term" value="P:protein ubiquitination"/>
    <property type="evidence" value="ECO:0007669"/>
    <property type="project" value="InterPro"/>
</dbReference>
<accession>A0AAV5BFU8</accession>
<dbReference type="Gene3D" id="3.30.710.10">
    <property type="entry name" value="Potassium Channel Kv1.1, Chain A"/>
    <property type="match status" value="1"/>
</dbReference>
<proteinExistence type="predicted"/>
<dbReference type="Pfam" id="PF00651">
    <property type="entry name" value="BTB"/>
    <property type="match status" value="1"/>
</dbReference>
<evidence type="ECO:0000313" key="3">
    <source>
        <dbReference type="EMBL" id="GJM84619.1"/>
    </source>
</evidence>
<dbReference type="EMBL" id="BQKI01000001">
    <property type="protein sequence ID" value="GJM84619.1"/>
    <property type="molecule type" value="Genomic_DNA"/>
</dbReference>
<dbReference type="InterPro" id="IPR045005">
    <property type="entry name" value="BPM1-6"/>
</dbReference>
<keyword evidence="4" id="KW-1185">Reference proteome</keyword>
<dbReference type="AlphaFoldDB" id="A0AAV5BFU8"/>
<dbReference type="InterPro" id="IPR000210">
    <property type="entry name" value="BTB/POZ_dom"/>
</dbReference>
<reference evidence="3" key="1">
    <citation type="journal article" date="2018" name="DNA Res.">
        <title>Multiple hybrid de novo genome assembly of finger millet, an orphan allotetraploid crop.</title>
        <authorList>
            <person name="Hatakeyama M."/>
            <person name="Aluri S."/>
            <person name="Balachadran M.T."/>
            <person name="Sivarajan S.R."/>
            <person name="Patrignani A."/>
            <person name="Gruter S."/>
            <person name="Poveda L."/>
            <person name="Shimizu-Inatsugi R."/>
            <person name="Baeten J."/>
            <person name="Francoijs K.J."/>
            <person name="Nataraja K.N."/>
            <person name="Reddy Y.A.N."/>
            <person name="Phadnis S."/>
            <person name="Ravikumar R.L."/>
            <person name="Schlapbach R."/>
            <person name="Sreeman S.M."/>
            <person name="Shimizu K.K."/>
        </authorList>
    </citation>
    <scope>NUCLEOTIDE SEQUENCE</scope>
</reference>
<comment type="caution">
    <text evidence="3">The sequence shown here is derived from an EMBL/GenBank/DDBJ whole genome shotgun (WGS) entry which is preliminary data.</text>
</comment>
<protein>
    <recommendedName>
        <fullName evidence="2">BTB domain-containing protein</fullName>
    </recommendedName>
</protein>
<dbReference type="PANTHER" id="PTHR26379:SF187">
    <property type="entry name" value="OS07G0655300 PROTEIN"/>
    <property type="match status" value="1"/>
</dbReference>
<dbReference type="SUPFAM" id="SSF54695">
    <property type="entry name" value="POZ domain"/>
    <property type="match status" value="1"/>
</dbReference>
<gene>
    <name evidence="3" type="primary">ga00304</name>
    <name evidence="3" type="ORF">PR202_ga00304</name>
</gene>
<evidence type="ECO:0000313" key="4">
    <source>
        <dbReference type="Proteomes" id="UP001054889"/>
    </source>
</evidence>
<comment type="pathway">
    <text evidence="1">Protein modification; protein ubiquitination.</text>
</comment>
<sequence length="165" mass="17869">MRLVAGGGAIGGIAGIGRLGAPEHGSWRRLDEEREGSQGRLTGGLRDDSFAIRCDVRVFGEFRAKDDEIPEDTAPTFVSVTPSDLHQRLGDLLRTEKGADVVFNVGGQTFAAHRCVLAARSPVFSAELYGTMKERDTGCVVRIDDMESEMFNTIIKSVYSGGTIF</sequence>
<evidence type="ECO:0000256" key="1">
    <source>
        <dbReference type="ARBA" id="ARBA00004906"/>
    </source>
</evidence>
<dbReference type="Proteomes" id="UP001054889">
    <property type="component" value="Unassembled WGS sequence"/>
</dbReference>